<reference evidence="3 4" key="1">
    <citation type="submission" date="2019-04" db="EMBL/GenBank/DDBJ databases">
        <title>Bacillus caeni sp. nov., a bacterium isolated from mangrove sediment.</title>
        <authorList>
            <person name="Huang H."/>
            <person name="Mo K."/>
            <person name="Hu Y."/>
        </authorList>
    </citation>
    <scope>NUCLEOTIDE SEQUENCE [LARGE SCALE GENOMIC DNA]</scope>
    <source>
        <strain evidence="3 4">HB172195</strain>
    </source>
</reference>
<dbReference type="EMBL" id="SWLG01000004">
    <property type="protein sequence ID" value="TLS38072.1"/>
    <property type="molecule type" value="Genomic_DNA"/>
</dbReference>
<accession>A0A5R9F313</accession>
<feature type="region of interest" description="Disordered" evidence="1">
    <location>
        <begin position="124"/>
        <end position="148"/>
    </location>
</feature>
<dbReference type="Proteomes" id="UP000308230">
    <property type="component" value="Unassembled WGS sequence"/>
</dbReference>
<proteinExistence type="predicted"/>
<keyword evidence="4" id="KW-1185">Reference proteome</keyword>
<dbReference type="Pfam" id="PF05239">
    <property type="entry name" value="PRC"/>
    <property type="match status" value="2"/>
</dbReference>
<dbReference type="GO" id="GO:0030077">
    <property type="term" value="C:plasma membrane light-harvesting complex"/>
    <property type="evidence" value="ECO:0007669"/>
    <property type="project" value="InterPro"/>
</dbReference>
<dbReference type="GO" id="GO:0019684">
    <property type="term" value="P:photosynthesis, light reaction"/>
    <property type="evidence" value="ECO:0007669"/>
    <property type="project" value="InterPro"/>
</dbReference>
<dbReference type="SUPFAM" id="SSF50346">
    <property type="entry name" value="PRC-barrel domain"/>
    <property type="match status" value="2"/>
</dbReference>
<comment type="caution">
    <text evidence="3">The sequence shown here is derived from an EMBL/GenBank/DDBJ whole genome shotgun (WGS) entry which is preliminary data.</text>
</comment>
<evidence type="ECO:0000313" key="4">
    <source>
        <dbReference type="Proteomes" id="UP000308230"/>
    </source>
</evidence>
<gene>
    <name evidence="3" type="ORF">FCL54_05880</name>
</gene>
<name>A0A5R9F313_9BACL</name>
<protein>
    <submittedName>
        <fullName evidence="3">PRC-barrel domain containing protein</fullName>
    </submittedName>
</protein>
<dbReference type="PANTHER" id="PTHR36505">
    <property type="entry name" value="BLR1072 PROTEIN"/>
    <property type="match status" value="1"/>
</dbReference>
<feature type="domain" description="PRC-barrel" evidence="2">
    <location>
        <begin position="163"/>
        <end position="223"/>
    </location>
</feature>
<dbReference type="PANTHER" id="PTHR36505:SF1">
    <property type="entry name" value="BLR1072 PROTEIN"/>
    <property type="match status" value="1"/>
</dbReference>
<dbReference type="InterPro" id="IPR014747">
    <property type="entry name" value="Bac_photo_RC_H_C"/>
</dbReference>
<evidence type="ECO:0000259" key="2">
    <source>
        <dbReference type="Pfam" id="PF05239"/>
    </source>
</evidence>
<sequence>MLLSEKELHGFSIDTTDDELGEAKEFYFDDKDWTVRYAVIDTHKWLPGKKVLISPYSIEKIRREEQKLHVDLSTDQVKNSPEIDTEQPVSRQHEGELNNYYGWPYYWAGTGLWGATAYPRPAPAAEAFDRDERSPDEEEEIRERQDTHLRSTKEVSEYHIEATDDEFGHVDDFIIDDESWKIRYLVIDTKNWWFGKKVLVSPEWITDINWDQRVIKVDLDEETIKNGPEYNPNQPLSRRFEEDVHEHYGKQKYWEI</sequence>
<evidence type="ECO:0000313" key="3">
    <source>
        <dbReference type="EMBL" id="TLS38072.1"/>
    </source>
</evidence>
<feature type="domain" description="PRC-barrel" evidence="2">
    <location>
        <begin position="13"/>
        <end position="76"/>
    </location>
</feature>
<dbReference type="Gene3D" id="3.90.50.10">
    <property type="entry name" value="Photosynthetic Reaction Center, subunit H, domain 2"/>
    <property type="match status" value="2"/>
</dbReference>
<dbReference type="AlphaFoldDB" id="A0A5R9F313"/>
<dbReference type="OrthoDB" id="9793882at2"/>
<evidence type="ECO:0000256" key="1">
    <source>
        <dbReference type="SAM" id="MobiDB-lite"/>
    </source>
</evidence>
<dbReference type="RefSeq" id="WP_138124175.1">
    <property type="nucleotide sequence ID" value="NZ_SWLG01000004.1"/>
</dbReference>
<dbReference type="InterPro" id="IPR011033">
    <property type="entry name" value="PRC_barrel-like_sf"/>
</dbReference>
<organism evidence="3 4">
    <name type="scientific">Exobacillus caeni</name>
    <dbReference type="NCBI Taxonomy" id="2574798"/>
    <lineage>
        <taxon>Bacteria</taxon>
        <taxon>Bacillati</taxon>
        <taxon>Bacillota</taxon>
        <taxon>Bacilli</taxon>
        <taxon>Bacillales</taxon>
        <taxon>Guptibacillaceae</taxon>
        <taxon>Exobacillus</taxon>
    </lineage>
</organism>
<dbReference type="InterPro" id="IPR027275">
    <property type="entry name" value="PRC-brl_dom"/>
</dbReference>